<keyword evidence="3" id="KW-1185">Reference proteome</keyword>
<evidence type="ECO:0000313" key="2">
    <source>
        <dbReference type="EMBL" id="CAB3803498.1"/>
    </source>
</evidence>
<dbReference type="RefSeq" id="WP_175197616.1">
    <property type="nucleotide sequence ID" value="NZ_CADIKL010000040.1"/>
</dbReference>
<sequence>MTRITMLMAAAMLGIAATVPQVGNAGTAKPARHLIECGNDQQKVYVAYAFSDARRSGTGSVTTCMANGDVTTEAGIWKLEDSLSARFQRKVVILNMIRLDR</sequence>
<evidence type="ECO:0000313" key="3">
    <source>
        <dbReference type="Proteomes" id="UP000494119"/>
    </source>
</evidence>
<gene>
    <name evidence="2" type="ORF">LMG28688_05803</name>
</gene>
<feature type="signal peptide" evidence="1">
    <location>
        <begin position="1"/>
        <end position="24"/>
    </location>
</feature>
<dbReference type="EMBL" id="CADIKL010000040">
    <property type="protein sequence ID" value="CAB3803498.1"/>
    <property type="molecule type" value="Genomic_DNA"/>
</dbReference>
<accession>A0A6J5GQI1</accession>
<reference evidence="2 3" key="1">
    <citation type="submission" date="2020-04" db="EMBL/GenBank/DDBJ databases">
        <authorList>
            <person name="De Canck E."/>
        </authorList>
    </citation>
    <scope>NUCLEOTIDE SEQUENCE [LARGE SCALE GENOMIC DNA]</scope>
    <source>
        <strain evidence="2 3">LMG 28688</strain>
    </source>
</reference>
<keyword evidence="1" id="KW-0732">Signal</keyword>
<dbReference type="AlphaFoldDB" id="A0A6J5GQI1"/>
<organism evidence="2 3">
    <name type="scientific">Paraburkholderia caffeinitolerans</name>
    <dbReference type="NCBI Taxonomy" id="1723730"/>
    <lineage>
        <taxon>Bacteria</taxon>
        <taxon>Pseudomonadati</taxon>
        <taxon>Pseudomonadota</taxon>
        <taxon>Betaproteobacteria</taxon>
        <taxon>Burkholderiales</taxon>
        <taxon>Burkholderiaceae</taxon>
        <taxon>Paraburkholderia</taxon>
    </lineage>
</organism>
<protein>
    <submittedName>
        <fullName evidence="2">Uncharacterized protein</fullName>
    </submittedName>
</protein>
<proteinExistence type="predicted"/>
<dbReference type="Proteomes" id="UP000494119">
    <property type="component" value="Unassembled WGS sequence"/>
</dbReference>
<feature type="chain" id="PRO_5026747432" evidence="1">
    <location>
        <begin position="25"/>
        <end position="101"/>
    </location>
</feature>
<evidence type="ECO:0000256" key="1">
    <source>
        <dbReference type="SAM" id="SignalP"/>
    </source>
</evidence>
<name>A0A6J5GQI1_9BURK</name>